<evidence type="ECO:0000256" key="6">
    <source>
        <dbReference type="ARBA" id="ARBA00022777"/>
    </source>
</evidence>
<dbReference type="Gene3D" id="1.10.287.130">
    <property type="match status" value="1"/>
</dbReference>
<dbReference type="Gene3D" id="3.30.565.10">
    <property type="entry name" value="Histidine kinase-like ATPase, C-terminal domain"/>
    <property type="match status" value="1"/>
</dbReference>
<protein>
    <recommendedName>
        <fullName evidence="2">histidine kinase</fullName>
        <ecNumber evidence="2">2.7.13.3</ecNumber>
    </recommendedName>
</protein>
<evidence type="ECO:0000256" key="4">
    <source>
        <dbReference type="ARBA" id="ARBA00022679"/>
    </source>
</evidence>
<dbReference type="InterPro" id="IPR036890">
    <property type="entry name" value="HATPase_C_sf"/>
</dbReference>
<dbReference type="InterPro" id="IPR005467">
    <property type="entry name" value="His_kinase_dom"/>
</dbReference>
<sequence>MPVINEQFNNSGLSPRELSLLLEISRVITSSLPYRNMFEVIHAYLKEIVNIDHDVLYIKEKGRLNVKVGLGINDKMLVTLGKGAGTNFLLKKIKATGRTWRSTQILDLEHIKKHPFYINVLSKMNILYTAGAPIREGQQILGSIHWGRGEDAGDFSNRDIQLLEIVANLLAPTIKNIRIRQASWQIGGVVGSDNGRIGDSPKTANGSDCQDPKMEALGSVSTVMAKELRHPLSNLKMSFYSLARNFTSGVMAQQDLEQMDRSIKNMDKTISFLLNLSHDLHLKKEWLDVNDLLDEVLETLGPIMDPDVVVVKDYAPSLKLYLDREKMHAVFGNIMENALDAMPGGGRLRIITTEGQGRSFIIVEDSGLGLAKEIQHAIFEPFVSAKANGVGLGLTVCKKVVESHGGKIMLRSNGKGTAVCIDMPLSQPGSDVI</sequence>
<dbReference type="SUPFAM" id="SSF55781">
    <property type="entry name" value="GAF domain-like"/>
    <property type="match status" value="1"/>
</dbReference>
<accession>R4KNC7</accession>
<dbReference type="SMART" id="SM00387">
    <property type="entry name" value="HATPase_c"/>
    <property type="match status" value="1"/>
</dbReference>
<evidence type="ECO:0000256" key="2">
    <source>
        <dbReference type="ARBA" id="ARBA00012438"/>
    </source>
</evidence>
<dbReference type="STRING" id="767817.Desgi_3740"/>
<comment type="catalytic activity">
    <reaction evidence="1">
        <text>ATP + protein L-histidine = ADP + protein N-phospho-L-histidine.</text>
        <dbReference type="EC" id="2.7.13.3"/>
    </reaction>
</comment>
<dbReference type="InterPro" id="IPR029016">
    <property type="entry name" value="GAF-like_dom_sf"/>
</dbReference>
<reference evidence="10 11" key="1">
    <citation type="submission" date="2012-01" db="EMBL/GenBank/DDBJ databases">
        <title>Complete sequence of Desulfotomaculum gibsoniae DSM 7213.</title>
        <authorList>
            <consortium name="US DOE Joint Genome Institute"/>
            <person name="Lucas S."/>
            <person name="Han J."/>
            <person name="Lapidus A."/>
            <person name="Cheng J.-F."/>
            <person name="Goodwin L."/>
            <person name="Pitluck S."/>
            <person name="Peters L."/>
            <person name="Ovchinnikova G."/>
            <person name="Teshima H."/>
            <person name="Detter J.C."/>
            <person name="Han C."/>
            <person name="Tapia R."/>
            <person name="Land M."/>
            <person name="Hauser L."/>
            <person name="Kyrpides N."/>
            <person name="Ivanova N."/>
            <person name="Pagani I."/>
            <person name="Parshina S."/>
            <person name="Plugge C."/>
            <person name="Muyzer G."/>
            <person name="Kuever J."/>
            <person name="Ivanova A."/>
            <person name="Nazina T."/>
            <person name="Klenk H.-P."/>
            <person name="Brambilla E."/>
            <person name="Spring S."/>
            <person name="Stams A.F."/>
            <person name="Woyke T."/>
        </authorList>
    </citation>
    <scope>NUCLEOTIDE SEQUENCE [LARGE SCALE GENOMIC DNA]</scope>
    <source>
        <strain evidence="10 11">DSM 7213</strain>
    </source>
</reference>
<evidence type="ECO:0000259" key="9">
    <source>
        <dbReference type="PROSITE" id="PS50109"/>
    </source>
</evidence>
<dbReference type="PANTHER" id="PTHR43065">
    <property type="entry name" value="SENSOR HISTIDINE KINASE"/>
    <property type="match status" value="1"/>
</dbReference>
<evidence type="ECO:0000313" key="11">
    <source>
        <dbReference type="Proteomes" id="UP000013520"/>
    </source>
</evidence>
<dbReference type="Gene3D" id="3.30.450.40">
    <property type="match status" value="1"/>
</dbReference>
<name>R4KNC7_9FIRM</name>
<gene>
    <name evidence="10" type="ORF">Desgi_3740</name>
</gene>
<dbReference type="AlphaFoldDB" id="R4KNC7"/>
<dbReference type="InterPro" id="IPR003018">
    <property type="entry name" value="GAF"/>
</dbReference>
<dbReference type="RefSeq" id="WP_006520452.1">
    <property type="nucleotide sequence ID" value="NC_021184.1"/>
</dbReference>
<dbReference type="PROSITE" id="PS50109">
    <property type="entry name" value="HIS_KIN"/>
    <property type="match status" value="1"/>
</dbReference>
<dbReference type="Pfam" id="PF01590">
    <property type="entry name" value="GAF"/>
    <property type="match status" value="1"/>
</dbReference>
<dbReference type="HOGENOM" id="CLU_632709_0_0_9"/>
<dbReference type="GO" id="GO:0005524">
    <property type="term" value="F:ATP binding"/>
    <property type="evidence" value="ECO:0007669"/>
    <property type="project" value="UniProtKB-KW"/>
</dbReference>
<evidence type="ECO:0000256" key="5">
    <source>
        <dbReference type="ARBA" id="ARBA00022741"/>
    </source>
</evidence>
<keyword evidence="11" id="KW-1185">Reference proteome</keyword>
<proteinExistence type="predicted"/>
<evidence type="ECO:0000256" key="3">
    <source>
        <dbReference type="ARBA" id="ARBA00022553"/>
    </source>
</evidence>
<organism evidence="10 11">
    <name type="scientific">Desulfoscipio gibsoniae DSM 7213</name>
    <dbReference type="NCBI Taxonomy" id="767817"/>
    <lineage>
        <taxon>Bacteria</taxon>
        <taxon>Bacillati</taxon>
        <taxon>Bacillota</taxon>
        <taxon>Clostridia</taxon>
        <taxon>Eubacteriales</taxon>
        <taxon>Desulfallaceae</taxon>
        <taxon>Desulfoscipio</taxon>
    </lineage>
</organism>
<dbReference type="InterPro" id="IPR003594">
    <property type="entry name" value="HATPase_dom"/>
</dbReference>
<dbReference type="InterPro" id="IPR003661">
    <property type="entry name" value="HisK_dim/P_dom"/>
</dbReference>
<dbReference type="KEGG" id="dgi:Desgi_3740"/>
<dbReference type="InterPro" id="IPR004358">
    <property type="entry name" value="Sig_transdc_His_kin-like_C"/>
</dbReference>
<dbReference type="Proteomes" id="UP000013520">
    <property type="component" value="Chromosome"/>
</dbReference>
<dbReference type="CDD" id="cd00075">
    <property type="entry name" value="HATPase"/>
    <property type="match status" value="1"/>
</dbReference>
<feature type="domain" description="Histidine kinase" evidence="9">
    <location>
        <begin position="223"/>
        <end position="427"/>
    </location>
</feature>
<evidence type="ECO:0000256" key="1">
    <source>
        <dbReference type="ARBA" id="ARBA00000085"/>
    </source>
</evidence>
<keyword evidence="3" id="KW-0597">Phosphoprotein</keyword>
<dbReference type="GO" id="GO:0000155">
    <property type="term" value="F:phosphorelay sensor kinase activity"/>
    <property type="evidence" value="ECO:0007669"/>
    <property type="project" value="InterPro"/>
</dbReference>
<dbReference type="eggNOG" id="COG4191">
    <property type="taxonomic scope" value="Bacteria"/>
</dbReference>
<keyword evidence="7" id="KW-0067">ATP-binding</keyword>
<keyword evidence="6 10" id="KW-0418">Kinase</keyword>
<evidence type="ECO:0000256" key="8">
    <source>
        <dbReference type="ARBA" id="ARBA00023012"/>
    </source>
</evidence>
<dbReference type="SUPFAM" id="SSF55874">
    <property type="entry name" value="ATPase domain of HSP90 chaperone/DNA topoisomerase II/histidine kinase"/>
    <property type="match status" value="1"/>
</dbReference>
<dbReference type="CDD" id="cd00082">
    <property type="entry name" value="HisKA"/>
    <property type="match status" value="1"/>
</dbReference>
<keyword evidence="4" id="KW-0808">Transferase</keyword>
<evidence type="ECO:0000313" key="10">
    <source>
        <dbReference type="EMBL" id="AGL03062.1"/>
    </source>
</evidence>
<keyword evidence="5" id="KW-0547">Nucleotide-binding</keyword>
<dbReference type="eggNOG" id="COG2203">
    <property type="taxonomic scope" value="Bacteria"/>
</dbReference>
<dbReference type="EMBL" id="CP003273">
    <property type="protein sequence ID" value="AGL03062.1"/>
    <property type="molecule type" value="Genomic_DNA"/>
</dbReference>
<dbReference type="EC" id="2.7.13.3" evidence="2"/>
<evidence type="ECO:0000256" key="7">
    <source>
        <dbReference type="ARBA" id="ARBA00022840"/>
    </source>
</evidence>
<keyword evidence="8" id="KW-0902">Two-component regulatory system</keyword>
<dbReference type="PANTHER" id="PTHR43065:SF10">
    <property type="entry name" value="PEROXIDE STRESS-ACTIVATED HISTIDINE KINASE MAK3"/>
    <property type="match status" value="1"/>
</dbReference>
<dbReference type="PRINTS" id="PR00344">
    <property type="entry name" value="BCTRLSENSOR"/>
</dbReference>
<dbReference type="Pfam" id="PF02518">
    <property type="entry name" value="HATPase_c"/>
    <property type="match status" value="1"/>
</dbReference>